<dbReference type="Proteomes" id="UP001227543">
    <property type="component" value="Unassembled WGS sequence"/>
</dbReference>
<organism evidence="1 2">
    <name type="scientific">Colletotrichum tamarilloi</name>
    <dbReference type="NCBI Taxonomy" id="1209934"/>
    <lineage>
        <taxon>Eukaryota</taxon>
        <taxon>Fungi</taxon>
        <taxon>Dikarya</taxon>
        <taxon>Ascomycota</taxon>
        <taxon>Pezizomycotina</taxon>
        <taxon>Sordariomycetes</taxon>
        <taxon>Hypocreomycetidae</taxon>
        <taxon>Glomerellales</taxon>
        <taxon>Glomerellaceae</taxon>
        <taxon>Colletotrichum</taxon>
        <taxon>Colletotrichum acutatum species complex</taxon>
    </lineage>
</organism>
<proteinExistence type="predicted"/>
<dbReference type="EMBL" id="MLFU01000068">
    <property type="protein sequence ID" value="KAK1487093.1"/>
    <property type="molecule type" value="Genomic_DNA"/>
</dbReference>
<evidence type="ECO:0000313" key="2">
    <source>
        <dbReference type="Proteomes" id="UP001227543"/>
    </source>
</evidence>
<keyword evidence="1" id="KW-0560">Oxidoreductase</keyword>
<reference evidence="1 2" key="1">
    <citation type="submission" date="2016-10" db="EMBL/GenBank/DDBJ databases">
        <title>The genome sequence of Colletotrichum fioriniae PJ7.</title>
        <authorList>
            <person name="Baroncelli R."/>
        </authorList>
    </citation>
    <scope>NUCLEOTIDE SEQUENCE [LARGE SCALE GENOMIC DNA]</scope>
    <source>
        <strain evidence="1 2">Tom-12</strain>
    </source>
</reference>
<protein>
    <submittedName>
        <fullName evidence="1">TfdA family Taurine catabolism dioxygenase TauD</fullName>
    </submittedName>
</protein>
<dbReference type="GeneID" id="85412111"/>
<comment type="caution">
    <text evidence="1">The sequence shown here is derived from an EMBL/GenBank/DDBJ whole genome shotgun (WGS) entry which is preliminary data.</text>
</comment>
<dbReference type="RefSeq" id="XP_060377417.1">
    <property type="nucleotide sequence ID" value="XM_060527873.1"/>
</dbReference>
<gene>
    <name evidence="1" type="ORF">CTAM01_11864</name>
</gene>
<keyword evidence="2" id="KW-1185">Reference proteome</keyword>
<keyword evidence="1" id="KW-0223">Dioxygenase</keyword>
<dbReference type="GO" id="GO:0051213">
    <property type="term" value="F:dioxygenase activity"/>
    <property type="evidence" value="ECO:0007669"/>
    <property type="project" value="UniProtKB-KW"/>
</dbReference>
<evidence type="ECO:0000313" key="1">
    <source>
        <dbReference type="EMBL" id="KAK1487093.1"/>
    </source>
</evidence>
<accession>A0ABQ9QWL9</accession>
<sequence length="139" mass="15610">MSTFCITPTAASTQGPLGRGLGLCSGQREPDYNLLQPFEAMPEEISGSTVWVKEELSQNSGRWLYRFTEDQVEHIIAAVRNIENRGFQLSKVDKATFELPSPFVDFLYRIRDQLINGIGFVVLRGLPVESWTTRQASIA</sequence>
<name>A0ABQ9QWL9_9PEZI</name>